<dbReference type="Gene3D" id="3.40.50.720">
    <property type="entry name" value="NAD(P)-binding Rossmann-like Domain"/>
    <property type="match status" value="1"/>
</dbReference>
<dbReference type="SUPFAM" id="SSF51735">
    <property type="entry name" value="NAD(P)-binding Rossmann-fold domains"/>
    <property type="match status" value="1"/>
</dbReference>
<dbReference type="Pfam" id="PF00106">
    <property type="entry name" value="adh_short"/>
    <property type="match status" value="1"/>
</dbReference>
<sequence>MVALAEVIASNKRVATELPAGLVAVFVGGTSGVGEYTLKSFARYTIKPRVYIVGRSQEAANRILSECQQLNKDGSYEFIPADVSLLKNIDPVCRHIKRKESVINVLFQSQGNMAFTKTTSEGLPLASGIATHGRTRFILNLLPLLQNAAPGLRRVISVGAASYEGPIDVNNLAGANLSLTQWRDQLASMQTLLLEKIACRASDVSFIHCVPGVVKGGIMREMESDFKMKAMVLITGLLAPLINTSPEECAERHVFLATSARYPSRDGSASGVAVYGKNKVAKGSDGEVGSGMYTLSQKCNSSPAKVEDLLRGFRENGVRDKVWEYVKAAFLRITGSEVMAETL</sequence>
<organism evidence="2 3">
    <name type="scientific">Periconia macrospinosa</name>
    <dbReference type="NCBI Taxonomy" id="97972"/>
    <lineage>
        <taxon>Eukaryota</taxon>
        <taxon>Fungi</taxon>
        <taxon>Dikarya</taxon>
        <taxon>Ascomycota</taxon>
        <taxon>Pezizomycotina</taxon>
        <taxon>Dothideomycetes</taxon>
        <taxon>Pleosporomycetidae</taxon>
        <taxon>Pleosporales</taxon>
        <taxon>Massarineae</taxon>
        <taxon>Periconiaceae</taxon>
        <taxon>Periconia</taxon>
    </lineage>
</organism>
<dbReference type="GO" id="GO:0016491">
    <property type="term" value="F:oxidoreductase activity"/>
    <property type="evidence" value="ECO:0007669"/>
    <property type="project" value="UniProtKB-KW"/>
</dbReference>
<dbReference type="InterPro" id="IPR036291">
    <property type="entry name" value="NAD(P)-bd_dom_sf"/>
</dbReference>
<proteinExistence type="predicted"/>
<accession>A0A2V1D8S2</accession>
<evidence type="ECO:0000313" key="3">
    <source>
        <dbReference type="Proteomes" id="UP000244855"/>
    </source>
</evidence>
<evidence type="ECO:0000256" key="1">
    <source>
        <dbReference type="ARBA" id="ARBA00023002"/>
    </source>
</evidence>
<evidence type="ECO:0000313" key="2">
    <source>
        <dbReference type="EMBL" id="PVH94465.1"/>
    </source>
</evidence>
<keyword evidence="3" id="KW-1185">Reference proteome</keyword>
<dbReference type="InterPro" id="IPR052228">
    <property type="entry name" value="Sec_Metab_Biosynth_Oxidored"/>
</dbReference>
<gene>
    <name evidence="2" type="ORF">DM02DRAFT_602420</name>
</gene>
<dbReference type="InterPro" id="IPR002347">
    <property type="entry name" value="SDR_fam"/>
</dbReference>
<dbReference type="AlphaFoldDB" id="A0A2V1D8S2"/>
<dbReference type="PANTHER" id="PTHR47534:SF3">
    <property type="entry name" value="ALCOHOL DEHYDROGENASE-LIKE C-TERMINAL DOMAIN-CONTAINING PROTEIN"/>
    <property type="match status" value="1"/>
</dbReference>
<keyword evidence="1" id="KW-0560">Oxidoreductase</keyword>
<dbReference type="OrthoDB" id="2898509at2759"/>
<dbReference type="STRING" id="97972.A0A2V1D8S2"/>
<dbReference type="PANTHER" id="PTHR47534">
    <property type="entry name" value="YALI0E05731P"/>
    <property type="match status" value="1"/>
</dbReference>
<reference evidence="2 3" key="1">
    <citation type="journal article" date="2018" name="Sci. Rep.">
        <title>Comparative genomics provides insights into the lifestyle and reveals functional heterogeneity of dark septate endophytic fungi.</title>
        <authorList>
            <person name="Knapp D.G."/>
            <person name="Nemeth J.B."/>
            <person name="Barry K."/>
            <person name="Hainaut M."/>
            <person name="Henrissat B."/>
            <person name="Johnson J."/>
            <person name="Kuo A."/>
            <person name="Lim J.H.P."/>
            <person name="Lipzen A."/>
            <person name="Nolan M."/>
            <person name="Ohm R.A."/>
            <person name="Tamas L."/>
            <person name="Grigoriev I.V."/>
            <person name="Spatafora J.W."/>
            <person name="Nagy L.G."/>
            <person name="Kovacs G.M."/>
        </authorList>
    </citation>
    <scope>NUCLEOTIDE SEQUENCE [LARGE SCALE GENOMIC DNA]</scope>
    <source>
        <strain evidence="2 3">DSE2036</strain>
    </source>
</reference>
<dbReference type="Proteomes" id="UP000244855">
    <property type="component" value="Unassembled WGS sequence"/>
</dbReference>
<name>A0A2V1D8S2_9PLEO</name>
<protein>
    <submittedName>
        <fullName evidence="2">Putative short-chain dehydrogenases/reductase</fullName>
    </submittedName>
</protein>
<dbReference type="EMBL" id="KZ805533">
    <property type="protein sequence ID" value="PVH94465.1"/>
    <property type="molecule type" value="Genomic_DNA"/>
</dbReference>